<gene>
    <name evidence="3" type="ORF">NQ318_001950</name>
</gene>
<evidence type="ECO:0000256" key="2">
    <source>
        <dbReference type="SAM" id="MobiDB-lite"/>
    </source>
</evidence>
<evidence type="ECO:0000256" key="1">
    <source>
        <dbReference type="SAM" id="Coils"/>
    </source>
</evidence>
<protein>
    <submittedName>
        <fullName evidence="3">Uncharacterized protein</fullName>
    </submittedName>
</protein>
<proteinExistence type="predicted"/>
<comment type="caution">
    <text evidence="3">The sequence shown here is derived from an EMBL/GenBank/DDBJ whole genome shotgun (WGS) entry which is preliminary data.</text>
</comment>
<keyword evidence="1" id="KW-0175">Coiled coil</keyword>
<dbReference type="Proteomes" id="UP001162162">
    <property type="component" value="Unassembled WGS sequence"/>
</dbReference>
<keyword evidence="4" id="KW-1185">Reference proteome</keyword>
<name>A0AAV8Z1D8_9CUCU</name>
<feature type="compositionally biased region" description="Basic and acidic residues" evidence="2">
    <location>
        <begin position="171"/>
        <end position="194"/>
    </location>
</feature>
<reference evidence="3" key="1">
    <citation type="journal article" date="2023" name="Insect Mol. Biol.">
        <title>Genome sequencing provides insights into the evolution of gene families encoding plant cell wall-degrading enzymes in longhorned beetles.</title>
        <authorList>
            <person name="Shin N.R."/>
            <person name="Okamura Y."/>
            <person name="Kirsch R."/>
            <person name="Pauchet Y."/>
        </authorList>
    </citation>
    <scope>NUCLEOTIDE SEQUENCE</scope>
    <source>
        <strain evidence="3">AMC_N1</strain>
    </source>
</reference>
<evidence type="ECO:0000313" key="3">
    <source>
        <dbReference type="EMBL" id="KAJ8957951.1"/>
    </source>
</evidence>
<dbReference type="AlphaFoldDB" id="A0AAV8Z1D8"/>
<evidence type="ECO:0000313" key="4">
    <source>
        <dbReference type="Proteomes" id="UP001162162"/>
    </source>
</evidence>
<feature type="compositionally biased region" description="Basic and acidic residues" evidence="2">
    <location>
        <begin position="151"/>
        <end position="163"/>
    </location>
</feature>
<feature type="coiled-coil region" evidence="1">
    <location>
        <begin position="21"/>
        <end position="83"/>
    </location>
</feature>
<dbReference type="EMBL" id="JAPWTK010000020">
    <property type="protein sequence ID" value="KAJ8957951.1"/>
    <property type="molecule type" value="Genomic_DNA"/>
</dbReference>
<organism evidence="3 4">
    <name type="scientific">Aromia moschata</name>
    <dbReference type="NCBI Taxonomy" id="1265417"/>
    <lineage>
        <taxon>Eukaryota</taxon>
        <taxon>Metazoa</taxon>
        <taxon>Ecdysozoa</taxon>
        <taxon>Arthropoda</taxon>
        <taxon>Hexapoda</taxon>
        <taxon>Insecta</taxon>
        <taxon>Pterygota</taxon>
        <taxon>Neoptera</taxon>
        <taxon>Endopterygota</taxon>
        <taxon>Coleoptera</taxon>
        <taxon>Polyphaga</taxon>
        <taxon>Cucujiformia</taxon>
        <taxon>Chrysomeloidea</taxon>
        <taxon>Cerambycidae</taxon>
        <taxon>Cerambycinae</taxon>
        <taxon>Callichromatini</taxon>
        <taxon>Aromia</taxon>
    </lineage>
</organism>
<sequence>MTEQEMGKDLRDHNDKIVQCITVLREQRDELNYLIEKQQEERKKTRDGNGEDHIQVVFGLEQKENYDKTLIEIEDKYDELVKNSGDLLLVVQKEFEELDSIINKKTSTDDTQMGDDEKIDSSFCSMRGKECKCEVNKEHKGRKQAKLKNIDIEEPIKLEKSDENVLTNESVDTKPENDHQEEVEEGTKGETKDQDSDEEREYSLHFRKYS</sequence>
<feature type="region of interest" description="Disordered" evidence="2">
    <location>
        <begin position="151"/>
        <end position="210"/>
    </location>
</feature>
<accession>A0AAV8Z1D8</accession>